<protein>
    <submittedName>
        <fullName evidence="1">Uncharacterized protein</fullName>
    </submittedName>
</protein>
<dbReference type="RefSeq" id="WP_169606732.1">
    <property type="nucleotide sequence ID" value="NZ_CP051682.1"/>
</dbReference>
<evidence type="ECO:0000313" key="1">
    <source>
        <dbReference type="EMBL" id="QJD95725.1"/>
    </source>
</evidence>
<dbReference type="Proteomes" id="UP000503278">
    <property type="component" value="Chromosome"/>
</dbReference>
<organism evidence="1 2">
    <name type="scientific">Mucilaginibacter robiniae</name>
    <dbReference type="NCBI Taxonomy" id="2728022"/>
    <lineage>
        <taxon>Bacteria</taxon>
        <taxon>Pseudomonadati</taxon>
        <taxon>Bacteroidota</taxon>
        <taxon>Sphingobacteriia</taxon>
        <taxon>Sphingobacteriales</taxon>
        <taxon>Sphingobacteriaceae</taxon>
        <taxon>Mucilaginibacter</taxon>
    </lineage>
</organism>
<evidence type="ECO:0000313" key="2">
    <source>
        <dbReference type="Proteomes" id="UP000503278"/>
    </source>
</evidence>
<name>A0A7L5DXH8_9SPHI</name>
<dbReference type="AlphaFoldDB" id="A0A7L5DXH8"/>
<dbReference type="KEGG" id="mrob:HH214_07485"/>
<dbReference type="EMBL" id="CP051682">
    <property type="protein sequence ID" value="QJD95725.1"/>
    <property type="molecule type" value="Genomic_DNA"/>
</dbReference>
<reference evidence="1 2" key="1">
    <citation type="submission" date="2020-04" db="EMBL/GenBank/DDBJ databases">
        <title>Genome sequencing of novel species.</title>
        <authorList>
            <person name="Heo J."/>
            <person name="Kim S.-J."/>
            <person name="Kim J.-S."/>
            <person name="Hong S.-B."/>
            <person name="Kwon S.-W."/>
        </authorList>
    </citation>
    <scope>NUCLEOTIDE SEQUENCE [LARGE SCALE GENOMIC DNA]</scope>
    <source>
        <strain evidence="1 2">F39-2</strain>
    </source>
</reference>
<sequence>MASKTDINELSGRVLSGVKKALVKLAEKSAANNEDLVIADKSGNVKTIPAKDLLKTL</sequence>
<keyword evidence="2" id="KW-1185">Reference proteome</keyword>
<accession>A0A7L5DXH8</accession>
<gene>
    <name evidence="1" type="ORF">HH214_07485</name>
</gene>
<proteinExistence type="predicted"/>